<dbReference type="InterPro" id="IPR007219">
    <property type="entry name" value="XnlR_reg_dom"/>
</dbReference>
<organism evidence="5 6">
    <name type="scientific">Periconia digitata</name>
    <dbReference type="NCBI Taxonomy" id="1303443"/>
    <lineage>
        <taxon>Eukaryota</taxon>
        <taxon>Fungi</taxon>
        <taxon>Dikarya</taxon>
        <taxon>Ascomycota</taxon>
        <taxon>Pezizomycotina</taxon>
        <taxon>Dothideomycetes</taxon>
        <taxon>Pleosporomycetidae</taxon>
        <taxon>Pleosporales</taxon>
        <taxon>Massarineae</taxon>
        <taxon>Periconiaceae</taxon>
        <taxon>Periconia</taxon>
    </lineage>
</organism>
<dbReference type="InterPro" id="IPR001138">
    <property type="entry name" value="Zn2Cys6_DnaBD"/>
</dbReference>
<name>A0A9W4UUD6_9PLEO</name>
<dbReference type="GO" id="GO:0006351">
    <property type="term" value="P:DNA-templated transcription"/>
    <property type="evidence" value="ECO:0007669"/>
    <property type="project" value="InterPro"/>
</dbReference>
<keyword evidence="1" id="KW-0479">Metal-binding</keyword>
<evidence type="ECO:0000256" key="1">
    <source>
        <dbReference type="ARBA" id="ARBA00022723"/>
    </source>
</evidence>
<feature type="region of interest" description="Disordered" evidence="3">
    <location>
        <begin position="1"/>
        <end position="27"/>
    </location>
</feature>
<dbReference type="Pfam" id="PF00172">
    <property type="entry name" value="Zn_clus"/>
    <property type="match status" value="1"/>
</dbReference>
<reference evidence="5" key="1">
    <citation type="submission" date="2023-01" db="EMBL/GenBank/DDBJ databases">
        <authorList>
            <person name="Van Ghelder C."/>
            <person name="Rancurel C."/>
        </authorList>
    </citation>
    <scope>NUCLEOTIDE SEQUENCE</scope>
    <source>
        <strain evidence="5">CNCM I-4278</strain>
    </source>
</reference>
<dbReference type="Gene3D" id="4.10.240.10">
    <property type="entry name" value="Zn(2)-C6 fungal-type DNA-binding domain"/>
    <property type="match status" value="1"/>
</dbReference>
<dbReference type="InterPro" id="IPR053230">
    <property type="entry name" value="Trans_reg_galc"/>
</dbReference>
<dbReference type="PANTHER" id="PTHR47654">
    <property type="entry name" value="ZN(II)2CYS6 TRANSCRIPTION FACTOR (EUROFUNG)-RELATED"/>
    <property type="match status" value="1"/>
</dbReference>
<accession>A0A9W4UUD6</accession>
<keyword evidence="2" id="KW-0539">Nucleus</keyword>
<comment type="caution">
    <text evidence="5">The sequence shown here is derived from an EMBL/GenBank/DDBJ whole genome shotgun (WGS) entry which is preliminary data.</text>
</comment>
<dbReference type="AlphaFoldDB" id="A0A9W4UUD6"/>
<sequence>MEAARPNSKVAIERLQDPISSRRNASQNKADRILRACIRCRTRKVRCPGERPCCRRCGNGGVECVYTDTRRDRLKDTTGQNRQLIALLGDVSLRASDGDRERIDELLDLISEGARFDILEAQSIDTGSDDESAGGEALASGSIGSNKDVDVIDEDMFRNLDSQATGFVGQNSEVQWLRSLKHHIQPGSGMGLPNRLPTFSPGLNAWNDPQEAPQQGNARFVTDSTFYLDRDNLGIDIVVDEFELPPTEAAERLFECYITTIHASFPILPHDFEEDFKAYIDSIKQHRPLQPPIRWRAILNLMFAIGAQFSHLIGASWQTDDRDHLVYMTRALRLLELNNTLVAISAPDIALIRATGMLSLFYLVIGHINRAWVMIGLSLRSALAVGLHLRNTDESASAGKKDMLMRTWWGLHSIESLVSATTGRPCVIAAEDCTVLLPQAQRTSEVPFPADPLSKGDSESYMDLPLFEIGIRQRLIIQKALELLYSPRASKKSWEQTQKAIAGLMEQLEEWEKAAFPDGLVLELLTVNTAWTQSIELQRERVLLAFSLFSAQILVTRPCLCRLERRIQHQSIRSASFNQKMAETCIQAAQNLSLLLPDEPNPSWIYQIGPWWCIVHNIMQAITVLLLELSYSGAQITPTSPQLLQSARKLITWLRSMRHNNAVAKEAFRVVVDFVKSASQTMHSIVDLFEDERGGFIGYTFQVRESPYSVGVQAYDDWQQPGHGSNTNSFANSHLGDAGERQQFVVDDFCLDPRLLLEPSQGSEIYGSLFVTSFDQLDMIAEHEAIHAPEDSSWP</sequence>
<protein>
    <recommendedName>
        <fullName evidence="4">Zn(2)-C6 fungal-type domain-containing protein</fullName>
    </recommendedName>
</protein>
<dbReference type="SMART" id="SM00906">
    <property type="entry name" value="Fungal_trans"/>
    <property type="match status" value="1"/>
</dbReference>
<dbReference type="SMART" id="SM00066">
    <property type="entry name" value="GAL4"/>
    <property type="match status" value="1"/>
</dbReference>
<keyword evidence="6" id="KW-1185">Reference proteome</keyword>
<dbReference type="PROSITE" id="PS00463">
    <property type="entry name" value="ZN2_CY6_FUNGAL_1"/>
    <property type="match status" value="1"/>
</dbReference>
<dbReference type="PANTHER" id="PTHR47654:SF5">
    <property type="entry name" value="TRANSCRIPTION FACTOR DOMAIN-CONTAINING PROTEIN"/>
    <property type="match status" value="1"/>
</dbReference>
<dbReference type="CDD" id="cd00067">
    <property type="entry name" value="GAL4"/>
    <property type="match status" value="1"/>
</dbReference>
<dbReference type="OrthoDB" id="5296287at2759"/>
<proteinExistence type="predicted"/>
<dbReference type="Proteomes" id="UP001152607">
    <property type="component" value="Unassembled WGS sequence"/>
</dbReference>
<dbReference type="Pfam" id="PF04082">
    <property type="entry name" value="Fungal_trans"/>
    <property type="match status" value="1"/>
</dbReference>
<gene>
    <name evidence="5" type="ORF">PDIGIT_LOCUS15582</name>
</gene>
<dbReference type="EMBL" id="CAOQHR010000013">
    <property type="protein sequence ID" value="CAI6342375.1"/>
    <property type="molecule type" value="Genomic_DNA"/>
</dbReference>
<dbReference type="GO" id="GO:0008270">
    <property type="term" value="F:zinc ion binding"/>
    <property type="evidence" value="ECO:0007669"/>
    <property type="project" value="InterPro"/>
</dbReference>
<evidence type="ECO:0000256" key="3">
    <source>
        <dbReference type="SAM" id="MobiDB-lite"/>
    </source>
</evidence>
<feature type="domain" description="Zn(2)-C6 fungal-type" evidence="4">
    <location>
        <begin position="36"/>
        <end position="66"/>
    </location>
</feature>
<dbReference type="PROSITE" id="PS50048">
    <property type="entry name" value="ZN2_CY6_FUNGAL_2"/>
    <property type="match status" value="1"/>
</dbReference>
<dbReference type="GO" id="GO:0000981">
    <property type="term" value="F:DNA-binding transcription factor activity, RNA polymerase II-specific"/>
    <property type="evidence" value="ECO:0007669"/>
    <property type="project" value="InterPro"/>
</dbReference>
<dbReference type="CDD" id="cd12148">
    <property type="entry name" value="fungal_TF_MHR"/>
    <property type="match status" value="1"/>
</dbReference>
<dbReference type="SUPFAM" id="SSF57701">
    <property type="entry name" value="Zn2/Cys6 DNA-binding domain"/>
    <property type="match status" value="1"/>
</dbReference>
<feature type="compositionally biased region" description="Polar residues" evidence="3">
    <location>
        <begin position="18"/>
        <end position="27"/>
    </location>
</feature>
<evidence type="ECO:0000313" key="5">
    <source>
        <dbReference type="EMBL" id="CAI6342375.1"/>
    </source>
</evidence>
<dbReference type="InterPro" id="IPR036864">
    <property type="entry name" value="Zn2-C6_fun-type_DNA-bd_sf"/>
</dbReference>
<evidence type="ECO:0000256" key="2">
    <source>
        <dbReference type="ARBA" id="ARBA00023242"/>
    </source>
</evidence>
<dbReference type="GO" id="GO:0003677">
    <property type="term" value="F:DNA binding"/>
    <property type="evidence" value="ECO:0007669"/>
    <property type="project" value="InterPro"/>
</dbReference>
<evidence type="ECO:0000259" key="4">
    <source>
        <dbReference type="PROSITE" id="PS50048"/>
    </source>
</evidence>
<evidence type="ECO:0000313" key="6">
    <source>
        <dbReference type="Proteomes" id="UP001152607"/>
    </source>
</evidence>